<gene>
    <name evidence="4" type="ORF">BD809_102357</name>
</gene>
<evidence type="ECO:0000259" key="3">
    <source>
        <dbReference type="Pfam" id="PF20041"/>
    </source>
</evidence>
<dbReference type="RefSeq" id="WP_148781738.1">
    <property type="nucleotide sequence ID" value="NZ_VNHU01000002.1"/>
</dbReference>
<reference evidence="4 5" key="1">
    <citation type="submission" date="2019-07" db="EMBL/GenBank/DDBJ databases">
        <title>Genomic Encyclopedia of Archaeal and Bacterial Type Strains, Phase II (KMG-II): from individual species to whole genera.</title>
        <authorList>
            <person name="Goeker M."/>
        </authorList>
    </citation>
    <scope>NUCLEOTIDE SEQUENCE [LARGE SCALE GENOMIC DNA]</scope>
    <source>
        <strain evidence="4 5">DSM 17527</strain>
    </source>
</reference>
<feature type="region of interest" description="Disordered" evidence="2">
    <location>
        <begin position="1141"/>
        <end position="1160"/>
    </location>
</feature>
<dbReference type="OrthoDB" id="2972467at2"/>
<feature type="compositionally biased region" description="Basic and acidic residues" evidence="2">
    <location>
        <begin position="1144"/>
        <end position="1160"/>
    </location>
</feature>
<dbReference type="PANTHER" id="PTHR32305">
    <property type="match status" value="1"/>
</dbReference>
<feature type="domain" description="DUF6443" evidence="3">
    <location>
        <begin position="51"/>
        <end position="178"/>
    </location>
</feature>
<dbReference type="EMBL" id="VNHU01000002">
    <property type="protein sequence ID" value="TYP76140.1"/>
    <property type="molecule type" value="Genomic_DNA"/>
</dbReference>
<protein>
    <submittedName>
        <fullName evidence="4">RHS repeat-associated protein</fullName>
    </submittedName>
</protein>
<proteinExistence type="predicted"/>
<dbReference type="Pfam" id="PF20041">
    <property type="entry name" value="DUF6443"/>
    <property type="match status" value="1"/>
</dbReference>
<dbReference type="PANTHER" id="PTHR32305:SF15">
    <property type="entry name" value="PROTEIN RHSA-RELATED"/>
    <property type="match status" value="1"/>
</dbReference>
<dbReference type="NCBIfam" id="TIGR03696">
    <property type="entry name" value="Rhs_assc_core"/>
    <property type="match status" value="1"/>
</dbReference>
<sequence length="1179" mass="131073">MKNYILYCFLALSLHLSGQVDLTDKNYVHTIVPQQGVTKAELEVTQCFGVVTEVIESITYYDGLGRAKQQIAIKGSSNERDIVTHIPYDSYGRQDKQYLPFVSSTPAGSYKTVNINNDINSYYLNTYPEDFPGITNPAEVNAYSESIFEPSPLNRVLEQGAPGAAWKANPASDSDHTIKFDWKTNKVSDSIIRFKVQFLDTSNTEVPTLIKAGFYGSSELHITITKDENWTPTDGQLHTTEEFKDKQGRVVLKRTFDASSPLATGSTSQTLDTYYVYDVFGNLTYVIPPKVTTSDGVSATELSELCYQYHYDYRNRLIEKKIPGKGWEYIVYSKLDQPILTQDTLLRAGSAWLFTKYDAFGRVAFTGKLTIPNKTRKEIQTEANAYSQPLWVSRAAPALVGGTTLYYDDGGYPKVQSGEVLTVNYYDNYDFLGPTPTAPFAPPVSVYGQPVSDRTKTLATGSRVKVLGTSFWTTTVTYYDKKARPIYIASQNEYLEATDVIENKLDFVGKVEKSKTTHTKGSNAAIVTIDSFTYDHMGRLLSHNQQLDGGTVEQIAYTTYEALGQLQKKYVGGIYDSLQPTKGLQEVDYRYNIRGWLTGINNANSLGNDLFGFGINYNTPTQTTLGATALYNGNISETLWQTASDQITRAYGYQYDPLNRITAANSSSGNYDLSNLTYDTMGNILSLHRKGHLNTEATLFGAMDYLNYRYDTGNKLLAVTDSGNTTFGFKDGNSTGDDYAYDANGNMTSDANKGITGITYNHLNLPETVTVNSAAHTGNISYIYDATGAKLKKISTEGSSLTTEYAGNYIYERDTLQFFNQPEGYIEPNALGGYDYIYQYKDHLGNIRLSYSDKDRDGMIDLLRNNVDVDGDGDLGHEIREEKHYYPFGMQQQLGVDHPSSAISGIPHRYGFNRKEEQDELGLGWLDFSARNYNPELGRWMNLDPLAEQMRRHSPYNYAFDNPLRFIDPDGMKPFVKEGTCCDNNPISGIGTGIARAVESEINQINQKLNSAAHKIASLFKEDVEPVFNDDAADIVETSSNSIDTKTSKNIAKNAGVISDILVGVKLTMEFAENGVSEQLVQDAATETIANATGPVGPATEMVINNGKEEDGVTNSNNLNKSYSSSGDQRNAYIYKNFTMRNQRNTDSRSHGERLQSASDRAKGDSFAKFWLNVTGVPK</sequence>
<keyword evidence="1" id="KW-0175">Coiled coil</keyword>
<organism evidence="4 5">
    <name type="scientific">Aquimarina intermedia</name>
    <dbReference type="NCBI Taxonomy" id="350814"/>
    <lineage>
        <taxon>Bacteria</taxon>
        <taxon>Pseudomonadati</taxon>
        <taxon>Bacteroidota</taxon>
        <taxon>Flavobacteriia</taxon>
        <taxon>Flavobacteriales</taxon>
        <taxon>Flavobacteriaceae</taxon>
        <taxon>Aquimarina</taxon>
    </lineage>
</organism>
<comment type="caution">
    <text evidence="4">The sequence shown here is derived from an EMBL/GenBank/DDBJ whole genome shotgun (WGS) entry which is preliminary data.</text>
</comment>
<dbReference type="InterPro" id="IPR045619">
    <property type="entry name" value="DUF6443"/>
</dbReference>
<dbReference type="Proteomes" id="UP000324376">
    <property type="component" value="Unassembled WGS sequence"/>
</dbReference>
<name>A0A5S5CCQ7_9FLAO</name>
<dbReference type="Gene3D" id="2.180.10.10">
    <property type="entry name" value="RHS repeat-associated core"/>
    <property type="match status" value="1"/>
</dbReference>
<accession>A0A5S5CCQ7</accession>
<dbReference type="InterPro" id="IPR022385">
    <property type="entry name" value="Rhs_assc_core"/>
</dbReference>
<evidence type="ECO:0000256" key="2">
    <source>
        <dbReference type="SAM" id="MobiDB-lite"/>
    </source>
</evidence>
<evidence type="ECO:0000313" key="5">
    <source>
        <dbReference type="Proteomes" id="UP000324376"/>
    </source>
</evidence>
<evidence type="ECO:0000313" key="4">
    <source>
        <dbReference type="EMBL" id="TYP76140.1"/>
    </source>
</evidence>
<dbReference type="InterPro" id="IPR050708">
    <property type="entry name" value="T6SS_VgrG/RHS"/>
</dbReference>
<feature type="coiled-coil region" evidence="1">
    <location>
        <begin position="995"/>
        <end position="1022"/>
    </location>
</feature>
<keyword evidence="5" id="KW-1185">Reference proteome</keyword>
<evidence type="ECO:0000256" key="1">
    <source>
        <dbReference type="SAM" id="Coils"/>
    </source>
</evidence>
<dbReference type="AlphaFoldDB" id="A0A5S5CCQ7"/>